<proteinExistence type="predicted"/>
<protein>
    <submittedName>
        <fullName evidence="2">AzlD domain-containing protein</fullName>
    </submittedName>
</protein>
<evidence type="ECO:0000256" key="1">
    <source>
        <dbReference type="SAM" id="Phobius"/>
    </source>
</evidence>
<dbReference type="InterPro" id="IPR008407">
    <property type="entry name" value="Brnchd-chn_aa_trnsp_AzlD"/>
</dbReference>
<feature type="transmembrane region" description="Helical" evidence="1">
    <location>
        <begin position="6"/>
        <end position="26"/>
    </location>
</feature>
<reference evidence="2" key="1">
    <citation type="journal article" date="2020" name="mSystems">
        <title>Genome- and Community-Level Interaction Insights into Carbon Utilization and Element Cycling Functions of Hydrothermarchaeota in Hydrothermal Sediment.</title>
        <authorList>
            <person name="Zhou Z."/>
            <person name="Liu Y."/>
            <person name="Xu W."/>
            <person name="Pan J."/>
            <person name="Luo Z.H."/>
            <person name="Li M."/>
        </authorList>
    </citation>
    <scope>NUCLEOTIDE SEQUENCE [LARGE SCALE GENOMIC DNA]</scope>
    <source>
        <strain evidence="2">SpSt-556</strain>
    </source>
</reference>
<keyword evidence="1" id="KW-0472">Membrane</keyword>
<dbReference type="EMBL" id="DSXR01000117">
    <property type="protein sequence ID" value="HGS88226.1"/>
    <property type="molecule type" value="Genomic_DNA"/>
</dbReference>
<organism evidence="2">
    <name type="scientific">Bellilinea caldifistulae</name>
    <dbReference type="NCBI Taxonomy" id="360411"/>
    <lineage>
        <taxon>Bacteria</taxon>
        <taxon>Bacillati</taxon>
        <taxon>Chloroflexota</taxon>
        <taxon>Anaerolineae</taxon>
        <taxon>Anaerolineales</taxon>
        <taxon>Anaerolineaceae</taxon>
        <taxon>Bellilinea</taxon>
    </lineage>
</organism>
<accession>A0A7C4L0G4</accession>
<gene>
    <name evidence="2" type="ORF">ENT17_11515</name>
</gene>
<evidence type="ECO:0000313" key="2">
    <source>
        <dbReference type="EMBL" id="HGS88226.1"/>
    </source>
</evidence>
<feature type="transmembrane region" description="Helical" evidence="1">
    <location>
        <begin position="87"/>
        <end position="105"/>
    </location>
</feature>
<keyword evidence="1" id="KW-1133">Transmembrane helix</keyword>
<dbReference type="Pfam" id="PF05437">
    <property type="entry name" value="AzlD"/>
    <property type="match status" value="1"/>
</dbReference>
<name>A0A7C4L0G4_9CHLR</name>
<keyword evidence="1" id="KW-0812">Transmembrane</keyword>
<dbReference type="AlphaFoldDB" id="A0A7C4L0G4"/>
<comment type="caution">
    <text evidence="2">The sequence shown here is derived from an EMBL/GenBank/DDBJ whole genome shotgun (WGS) entry which is preliminary data.</text>
</comment>
<sequence>MTDFWLIILLAGGLTYAIRLSFIALHGRWQAPQWFVRALRYVPPAVLSAIILPELLVVDGQVLLSPINPRLLAGTAAILIAWRSRNVFLTIAGGMLFLYLFQFLLG</sequence>